<dbReference type="GO" id="GO:0004222">
    <property type="term" value="F:metalloendopeptidase activity"/>
    <property type="evidence" value="ECO:0007669"/>
    <property type="project" value="InterPro"/>
</dbReference>
<comment type="similarity">
    <text evidence="2">Belongs to the peptidase M13 family.</text>
</comment>
<keyword evidence="3" id="KW-0645">Protease</keyword>
<dbReference type="InterPro" id="IPR000718">
    <property type="entry name" value="Peptidase_M13"/>
</dbReference>
<evidence type="ECO:0008006" key="13">
    <source>
        <dbReference type="Google" id="ProtNLM"/>
    </source>
</evidence>
<dbReference type="Gene3D" id="3.40.390.10">
    <property type="entry name" value="Collagenase (Catalytic Domain)"/>
    <property type="match status" value="1"/>
</dbReference>
<evidence type="ECO:0000259" key="9">
    <source>
        <dbReference type="Pfam" id="PF01431"/>
    </source>
</evidence>
<keyword evidence="6" id="KW-0862">Zinc</keyword>
<evidence type="ECO:0000256" key="7">
    <source>
        <dbReference type="ARBA" id="ARBA00023049"/>
    </source>
</evidence>
<dbReference type="InterPro" id="IPR024079">
    <property type="entry name" value="MetalloPept_cat_dom_sf"/>
</dbReference>
<organism evidence="11 12">
    <name type="scientific">Lottia gigantea</name>
    <name type="common">Giant owl limpet</name>
    <dbReference type="NCBI Taxonomy" id="225164"/>
    <lineage>
        <taxon>Eukaryota</taxon>
        <taxon>Metazoa</taxon>
        <taxon>Spiralia</taxon>
        <taxon>Lophotrochozoa</taxon>
        <taxon>Mollusca</taxon>
        <taxon>Gastropoda</taxon>
        <taxon>Patellogastropoda</taxon>
        <taxon>Lottioidea</taxon>
        <taxon>Lottiidae</taxon>
        <taxon>Lottia</taxon>
    </lineage>
</organism>
<evidence type="ECO:0000259" key="10">
    <source>
        <dbReference type="Pfam" id="PF05649"/>
    </source>
</evidence>
<dbReference type="GO" id="GO:0046872">
    <property type="term" value="F:metal ion binding"/>
    <property type="evidence" value="ECO:0007669"/>
    <property type="project" value="UniProtKB-KW"/>
</dbReference>
<sequence length="761" mass="88125">MTDSKVEEGVMISPLRKLRSRIMADGYKYKMLKEMSFEEEQHGEGRLDRNSRNRRKNITCCYCFWFIILISVILLLLSMLLYQQYYTKGVCLTPQCVVNSAEIASKMNLTVDPCDDFYEYSCGTWLSEAVIPPDKSTYSMFVKITEANTQVIHKTLVEESELKSEAIDKARVYYKSCMNTNVIEDKGVEPIFKLIKELGSWTISSNEISGQWDRSKWDLTKILSIMASYYKTPLIGISPTRDNKDNTRYLLYFDQAGLTLDNRDEYFSNNTKLKEGYIEFFQEYVKLLGVKDNVTAKIEEIYNFEKKLAEIFTPKEKRIDVEKTYNKIKIKDLQNILNNEVNIIKILKDGMNVSVTSETEILVPFPDYFKNLTLLLQATDNETIANYLVWSFIQMFLGYLPNDFVRVGLILDSIELGINDVSPRWHRCVQKASQKFGFAVSALFVSERFSKESRAEVEEILNNIKEALIEDIEGSDWMDKETANKAIEKARAVKNMIGFPDWILQPERLNEYYQKVSMVENEFLENYLRLRKFSLQQDMEYLHKKPDPLEWDMFPSDVNAYYDASNNVIVFPAGILQPPFYDPDMPVSVKYGSVGMIIGHELTHGFDSQGRKYDVHGNLSNWWSEASAKKFQEKAKCMEDQYGNYDINETKLNGIYTLTENIADNGGLKLALSAYRISGIQEEIQLPGLKMDTLQQFFMGFVQPWCSKSRPQTYKMDIQTDSHSIKRFRVIGSVSNHPEFGKAFKCRKNAPMNPELKCSVW</sequence>
<evidence type="ECO:0000313" key="11">
    <source>
        <dbReference type="EMBL" id="ESO82986.1"/>
    </source>
</evidence>
<dbReference type="InterPro" id="IPR018497">
    <property type="entry name" value="Peptidase_M13_C"/>
</dbReference>
<dbReference type="SUPFAM" id="SSF55486">
    <property type="entry name" value="Metalloproteases ('zincins'), catalytic domain"/>
    <property type="match status" value="1"/>
</dbReference>
<dbReference type="PROSITE" id="PS51885">
    <property type="entry name" value="NEPRILYSIN"/>
    <property type="match status" value="1"/>
</dbReference>
<keyword evidence="12" id="KW-1185">Reference proteome</keyword>
<evidence type="ECO:0000256" key="2">
    <source>
        <dbReference type="ARBA" id="ARBA00007357"/>
    </source>
</evidence>
<keyword evidence="5" id="KW-0378">Hydrolase</keyword>
<dbReference type="HOGENOM" id="CLU_006187_8_0_1"/>
<dbReference type="PANTHER" id="PTHR11733:SF167">
    <property type="entry name" value="FI17812P1-RELATED"/>
    <property type="match status" value="1"/>
</dbReference>
<dbReference type="InterPro" id="IPR042089">
    <property type="entry name" value="Peptidase_M13_dom_2"/>
</dbReference>
<name>V3ZQ36_LOTGI</name>
<keyword evidence="8" id="KW-0472">Membrane</keyword>
<comment type="cofactor">
    <cofactor evidence="1">
        <name>Zn(2+)</name>
        <dbReference type="ChEBI" id="CHEBI:29105"/>
    </cofactor>
</comment>
<dbReference type="Gene3D" id="1.10.1380.10">
    <property type="entry name" value="Neutral endopeptidase , domain2"/>
    <property type="match status" value="1"/>
</dbReference>
<feature type="transmembrane region" description="Helical" evidence="8">
    <location>
        <begin position="59"/>
        <end position="82"/>
    </location>
</feature>
<dbReference type="GO" id="GO:0016485">
    <property type="term" value="P:protein processing"/>
    <property type="evidence" value="ECO:0007669"/>
    <property type="project" value="TreeGrafter"/>
</dbReference>
<dbReference type="GO" id="GO:0005886">
    <property type="term" value="C:plasma membrane"/>
    <property type="evidence" value="ECO:0007669"/>
    <property type="project" value="TreeGrafter"/>
</dbReference>
<dbReference type="InterPro" id="IPR008753">
    <property type="entry name" value="Peptidase_M13_N"/>
</dbReference>
<dbReference type="CTD" id="20247096"/>
<accession>V3ZQ36</accession>
<dbReference type="PRINTS" id="PR00786">
    <property type="entry name" value="NEPRILYSIN"/>
</dbReference>
<dbReference type="Pfam" id="PF05649">
    <property type="entry name" value="Peptidase_M13_N"/>
    <property type="match status" value="1"/>
</dbReference>
<dbReference type="OMA" id="GRWHESH"/>
<dbReference type="GeneID" id="20247096"/>
<evidence type="ECO:0000313" key="12">
    <source>
        <dbReference type="Proteomes" id="UP000030746"/>
    </source>
</evidence>
<gene>
    <name evidence="11" type="ORF">LOTGIDRAFT_223145</name>
</gene>
<proteinExistence type="inferred from homology"/>
<dbReference type="EMBL" id="KB203827">
    <property type="protein sequence ID" value="ESO82986.1"/>
    <property type="molecule type" value="Genomic_DNA"/>
</dbReference>
<keyword evidence="4" id="KW-0479">Metal-binding</keyword>
<evidence type="ECO:0000256" key="1">
    <source>
        <dbReference type="ARBA" id="ARBA00001947"/>
    </source>
</evidence>
<evidence type="ECO:0000256" key="5">
    <source>
        <dbReference type="ARBA" id="ARBA00022801"/>
    </source>
</evidence>
<keyword evidence="8" id="KW-0812">Transmembrane</keyword>
<evidence type="ECO:0000256" key="3">
    <source>
        <dbReference type="ARBA" id="ARBA00022670"/>
    </source>
</evidence>
<dbReference type="KEGG" id="lgi:LOTGIDRAFT_223145"/>
<evidence type="ECO:0000256" key="4">
    <source>
        <dbReference type="ARBA" id="ARBA00022723"/>
    </source>
</evidence>
<dbReference type="OrthoDB" id="6475849at2759"/>
<feature type="domain" description="Peptidase M13 N-terminal" evidence="10">
    <location>
        <begin position="113"/>
        <end position="500"/>
    </location>
</feature>
<keyword evidence="7" id="KW-0482">Metalloprotease</keyword>
<keyword evidence="8" id="KW-1133">Transmembrane helix</keyword>
<dbReference type="RefSeq" id="XP_009066354.1">
    <property type="nucleotide sequence ID" value="XM_009068106.1"/>
</dbReference>
<dbReference type="CDD" id="cd08662">
    <property type="entry name" value="M13"/>
    <property type="match status" value="1"/>
</dbReference>
<reference evidence="11 12" key="1">
    <citation type="journal article" date="2013" name="Nature">
        <title>Insights into bilaterian evolution from three spiralian genomes.</title>
        <authorList>
            <person name="Simakov O."/>
            <person name="Marletaz F."/>
            <person name="Cho S.J."/>
            <person name="Edsinger-Gonzales E."/>
            <person name="Havlak P."/>
            <person name="Hellsten U."/>
            <person name="Kuo D.H."/>
            <person name="Larsson T."/>
            <person name="Lv J."/>
            <person name="Arendt D."/>
            <person name="Savage R."/>
            <person name="Osoegawa K."/>
            <person name="de Jong P."/>
            <person name="Grimwood J."/>
            <person name="Chapman J.A."/>
            <person name="Shapiro H."/>
            <person name="Aerts A."/>
            <person name="Otillar R.P."/>
            <person name="Terry A.Y."/>
            <person name="Boore J.L."/>
            <person name="Grigoriev I.V."/>
            <person name="Lindberg D.R."/>
            <person name="Seaver E.C."/>
            <person name="Weisblat D.A."/>
            <person name="Putnam N.H."/>
            <person name="Rokhsar D.S."/>
        </authorList>
    </citation>
    <scope>NUCLEOTIDE SEQUENCE [LARGE SCALE GENOMIC DNA]</scope>
</reference>
<evidence type="ECO:0000256" key="6">
    <source>
        <dbReference type="ARBA" id="ARBA00022833"/>
    </source>
</evidence>
<evidence type="ECO:0000256" key="8">
    <source>
        <dbReference type="SAM" id="Phobius"/>
    </source>
</evidence>
<dbReference type="PANTHER" id="PTHR11733">
    <property type="entry name" value="ZINC METALLOPROTEASE FAMILY M13 NEPRILYSIN-RELATED"/>
    <property type="match status" value="1"/>
</dbReference>
<dbReference type="AlphaFoldDB" id="V3ZQ36"/>
<dbReference type="Proteomes" id="UP000030746">
    <property type="component" value="Unassembled WGS sequence"/>
</dbReference>
<dbReference type="Pfam" id="PF01431">
    <property type="entry name" value="Peptidase_M13"/>
    <property type="match status" value="1"/>
</dbReference>
<feature type="domain" description="Peptidase M13 C-terminal" evidence="9">
    <location>
        <begin position="559"/>
        <end position="760"/>
    </location>
</feature>
<protein>
    <recommendedName>
        <fullName evidence="13">Endothelin-converting enzyme 1</fullName>
    </recommendedName>
</protein>